<keyword evidence="2" id="KW-1185">Reference proteome</keyword>
<evidence type="ECO:0008006" key="3">
    <source>
        <dbReference type="Google" id="ProtNLM"/>
    </source>
</evidence>
<comment type="caution">
    <text evidence="1">The sequence shown here is derived from an EMBL/GenBank/DDBJ whole genome shotgun (WGS) entry which is preliminary data.</text>
</comment>
<dbReference type="AlphaFoldDB" id="A0AAV8XRZ8"/>
<name>A0AAV8XRZ8_9CUCU</name>
<reference evidence="1" key="1">
    <citation type="journal article" date="2023" name="Insect Mol. Biol.">
        <title>Genome sequencing provides insights into the evolution of gene families encoding plant cell wall-degrading enzymes in longhorned beetles.</title>
        <authorList>
            <person name="Shin N.R."/>
            <person name="Okamura Y."/>
            <person name="Kirsch R."/>
            <person name="Pauchet Y."/>
        </authorList>
    </citation>
    <scope>NUCLEOTIDE SEQUENCE</scope>
    <source>
        <strain evidence="1">RBIC_L_NR</strain>
    </source>
</reference>
<proteinExistence type="predicted"/>
<accession>A0AAV8XRZ8</accession>
<organism evidence="1 2">
    <name type="scientific">Rhamnusium bicolor</name>
    <dbReference type="NCBI Taxonomy" id="1586634"/>
    <lineage>
        <taxon>Eukaryota</taxon>
        <taxon>Metazoa</taxon>
        <taxon>Ecdysozoa</taxon>
        <taxon>Arthropoda</taxon>
        <taxon>Hexapoda</taxon>
        <taxon>Insecta</taxon>
        <taxon>Pterygota</taxon>
        <taxon>Neoptera</taxon>
        <taxon>Endopterygota</taxon>
        <taxon>Coleoptera</taxon>
        <taxon>Polyphaga</taxon>
        <taxon>Cucujiformia</taxon>
        <taxon>Chrysomeloidea</taxon>
        <taxon>Cerambycidae</taxon>
        <taxon>Lepturinae</taxon>
        <taxon>Rhagiini</taxon>
        <taxon>Rhamnusium</taxon>
    </lineage>
</organism>
<dbReference type="Proteomes" id="UP001162156">
    <property type="component" value="Unassembled WGS sequence"/>
</dbReference>
<evidence type="ECO:0000313" key="1">
    <source>
        <dbReference type="EMBL" id="KAJ8941864.1"/>
    </source>
</evidence>
<gene>
    <name evidence="1" type="ORF">NQ314_010264</name>
</gene>
<dbReference type="EMBL" id="JANEYF010002818">
    <property type="protein sequence ID" value="KAJ8941864.1"/>
    <property type="molecule type" value="Genomic_DNA"/>
</dbReference>
<protein>
    <recommendedName>
        <fullName evidence="3">COMM domain-containing protein</fullName>
    </recommendedName>
</protein>
<evidence type="ECO:0000313" key="2">
    <source>
        <dbReference type="Proteomes" id="UP001162156"/>
    </source>
</evidence>
<dbReference type="PANTHER" id="PTHR33480">
    <property type="entry name" value="SET DOMAIN-CONTAINING PROTEIN-RELATED"/>
    <property type="match status" value="1"/>
</dbReference>
<sequence length="153" mass="17454">MYLGRLVLKARENEGKSSINLTELISPRHFNYVVQCVKELCGEIVPSNTINRPEFNIPSLALKLGHSIKKCVNILRGMDIKAGLLLRDKEHKAFGKLIDMEWSLRISSQACSTLNTRKMNSPNILPLTEDLIKLMKYQSKKIKELSLTLKKLF</sequence>